<dbReference type="RefSeq" id="WP_111266321.1">
    <property type="nucleotide sequence ID" value="NZ_CP029843.1"/>
</dbReference>
<dbReference type="InterPro" id="IPR053876">
    <property type="entry name" value="Phage_int_M"/>
</dbReference>
<sequence>MPPSDKLTDTAVRKAKPVAKTVRMFDGKGLYLELTPAGGKLWRLKYRFDGKEKRLSFGSYPEVSLADARQRRDAARKLLAADVDPAEHRKAAKAARAARSANSFELLAREWHGQQSWVHGYSKKVLAWFENDVFPWIGNEPVAGLEAPDFLQVARKIEGRGAIESAHRVLQNCGAVMRYAIATGRARHNPVPDLRGALKASPERHHAAITDPAELGALLRAIDNYRGSFVTLCALRLSPLVFTRPGELRHAEWSEVDFDDALWSIPGEKMKMGQPHIVPLSEQALAILRELEAVTGRGRYAFPGIRTRSGSASERPMSDNTVNAALRRLGYDSSTATAHGFRATARTILDEVLHYRPDYIEHQLAHAVRDPNGRAYNRTAHLAERRKMMQGWADYLDTLKADTGTVVPFRKASGESR</sequence>
<dbReference type="OrthoDB" id="9795573at2"/>
<dbReference type="GO" id="GO:0006310">
    <property type="term" value="P:DNA recombination"/>
    <property type="evidence" value="ECO:0007669"/>
    <property type="project" value="UniProtKB-KW"/>
</dbReference>
<keyword evidence="2" id="KW-0229">DNA integration</keyword>
<dbReference type="InterPro" id="IPR010998">
    <property type="entry name" value="Integrase_recombinase_N"/>
</dbReference>
<dbReference type="InterPro" id="IPR025166">
    <property type="entry name" value="Integrase_DNA_bind_dom"/>
</dbReference>
<reference evidence="6 7" key="1">
    <citation type="submission" date="2018-05" db="EMBL/GenBank/DDBJ databases">
        <title>The complete genome of Lysobacter maris HZ9B, a marine bacterium antagonistic against terrestrial plant pathogens.</title>
        <authorList>
            <person name="Zhang X.-Q."/>
        </authorList>
    </citation>
    <scope>NUCLEOTIDE SEQUENCE [LARGE SCALE GENOMIC DNA]</scope>
    <source>
        <strain evidence="6 7">HZ9B</strain>
    </source>
</reference>
<comment type="similarity">
    <text evidence="1">Belongs to the 'phage' integrase family.</text>
</comment>
<evidence type="ECO:0000256" key="2">
    <source>
        <dbReference type="ARBA" id="ARBA00022908"/>
    </source>
</evidence>
<evidence type="ECO:0000256" key="3">
    <source>
        <dbReference type="ARBA" id="ARBA00023125"/>
    </source>
</evidence>
<gene>
    <name evidence="6" type="ORF">C9I47_1520</name>
</gene>
<evidence type="ECO:0000313" key="6">
    <source>
        <dbReference type="EMBL" id="AWV07221.1"/>
    </source>
</evidence>
<feature type="domain" description="Tyr recombinase" evidence="5">
    <location>
        <begin position="205"/>
        <end position="394"/>
    </location>
</feature>
<dbReference type="SUPFAM" id="SSF56349">
    <property type="entry name" value="DNA breaking-rejoining enzymes"/>
    <property type="match status" value="1"/>
</dbReference>
<evidence type="ECO:0000259" key="5">
    <source>
        <dbReference type="PROSITE" id="PS51898"/>
    </source>
</evidence>
<accession>A0A2U9T400</accession>
<evidence type="ECO:0000256" key="4">
    <source>
        <dbReference type="ARBA" id="ARBA00023172"/>
    </source>
</evidence>
<dbReference type="InterPro" id="IPR013762">
    <property type="entry name" value="Integrase-like_cat_sf"/>
</dbReference>
<keyword evidence="3" id="KW-0238">DNA-binding</keyword>
<dbReference type="InterPro" id="IPR050808">
    <property type="entry name" value="Phage_Integrase"/>
</dbReference>
<dbReference type="Gene3D" id="3.30.160.390">
    <property type="entry name" value="Integrase, DNA-binding domain"/>
    <property type="match status" value="1"/>
</dbReference>
<dbReference type="Proteomes" id="UP000249447">
    <property type="component" value="Chromosome"/>
</dbReference>
<keyword evidence="7" id="KW-1185">Reference proteome</keyword>
<dbReference type="AlphaFoldDB" id="A0A2U9T400"/>
<proteinExistence type="inferred from homology"/>
<dbReference type="KEGG" id="lmb:C9I47_1520"/>
<dbReference type="CDD" id="cd00801">
    <property type="entry name" value="INT_P4_C"/>
    <property type="match status" value="1"/>
</dbReference>
<dbReference type="Pfam" id="PF13356">
    <property type="entry name" value="Arm-DNA-bind_3"/>
    <property type="match status" value="1"/>
</dbReference>
<dbReference type="GO" id="GO:0015074">
    <property type="term" value="P:DNA integration"/>
    <property type="evidence" value="ECO:0007669"/>
    <property type="project" value="UniProtKB-KW"/>
</dbReference>
<organism evidence="6 7">
    <name type="scientific">Marilutibacter maris</name>
    <dbReference type="NCBI Taxonomy" id="1605891"/>
    <lineage>
        <taxon>Bacteria</taxon>
        <taxon>Pseudomonadati</taxon>
        <taxon>Pseudomonadota</taxon>
        <taxon>Gammaproteobacteria</taxon>
        <taxon>Lysobacterales</taxon>
        <taxon>Lysobacteraceae</taxon>
        <taxon>Marilutibacter</taxon>
    </lineage>
</organism>
<dbReference type="Gene3D" id="1.10.150.130">
    <property type="match status" value="1"/>
</dbReference>
<dbReference type="PANTHER" id="PTHR30629:SF2">
    <property type="entry name" value="PROPHAGE INTEGRASE INTS-RELATED"/>
    <property type="match status" value="1"/>
</dbReference>
<dbReference type="InterPro" id="IPR038488">
    <property type="entry name" value="Integrase_DNA-bd_sf"/>
</dbReference>
<keyword evidence="4" id="KW-0233">DNA recombination</keyword>
<dbReference type="GO" id="GO:0003677">
    <property type="term" value="F:DNA binding"/>
    <property type="evidence" value="ECO:0007669"/>
    <property type="project" value="UniProtKB-KW"/>
</dbReference>
<dbReference type="EMBL" id="CP029843">
    <property type="protein sequence ID" value="AWV07221.1"/>
    <property type="molecule type" value="Genomic_DNA"/>
</dbReference>
<dbReference type="Pfam" id="PF00589">
    <property type="entry name" value="Phage_integrase"/>
    <property type="match status" value="1"/>
</dbReference>
<dbReference type="InterPro" id="IPR002104">
    <property type="entry name" value="Integrase_catalytic"/>
</dbReference>
<dbReference type="Pfam" id="PF22022">
    <property type="entry name" value="Phage_int_M"/>
    <property type="match status" value="1"/>
</dbReference>
<dbReference type="PROSITE" id="PS51898">
    <property type="entry name" value="TYR_RECOMBINASE"/>
    <property type="match status" value="1"/>
</dbReference>
<dbReference type="Gene3D" id="1.10.443.10">
    <property type="entry name" value="Intergrase catalytic core"/>
    <property type="match status" value="1"/>
</dbReference>
<name>A0A2U9T400_9GAMM</name>
<evidence type="ECO:0000313" key="7">
    <source>
        <dbReference type="Proteomes" id="UP000249447"/>
    </source>
</evidence>
<dbReference type="PANTHER" id="PTHR30629">
    <property type="entry name" value="PROPHAGE INTEGRASE"/>
    <property type="match status" value="1"/>
</dbReference>
<evidence type="ECO:0000256" key="1">
    <source>
        <dbReference type="ARBA" id="ARBA00008857"/>
    </source>
</evidence>
<dbReference type="InterPro" id="IPR011010">
    <property type="entry name" value="DNA_brk_join_enz"/>
</dbReference>
<protein>
    <submittedName>
        <fullName evidence="6">Integrase</fullName>
    </submittedName>
</protein>